<evidence type="ECO:0000256" key="1">
    <source>
        <dbReference type="ARBA" id="ARBA00001947"/>
    </source>
</evidence>
<keyword evidence="5 16" id="KW-0963">Cytoplasm</keyword>
<evidence type="ECO:0000256" key="6">
    <source>
        <dbReference type="ARBA" id="ARBA00022555"/>
    </source>
</evidence>
<dbReference type="Pfam" id="PF01406">
    <property type="entry name" value="tRNA-synt_1e"/>
    <property type="match status" value="1"/>
</dbReference>
<dbReference type="InterPro" id="IPR009080">
    <property type="entry name" value="tRNAsynth_Ia_anticodon-bd"/>
</dbReference>
<dbReference type="Pfam" id="PF19303">
    <property type="entry name" value="Anticodon_3"/>
    <property type="match status" value="1"/>
</dbReference>
<dbReference type="EMBL" id="JASWER010000020">
    <property type="protein sequence ID" value="MDL5378196.1"/>
    <property type="molecule type" value="Genomic_DNA"/>
</dbReference>
<dbReference type="Pfam" id="PF09334">
    <property type="entry name" value="tRNA-synt_1g"/>
    <property type="match status" value="1"/>
</dbReference>
<feature type="short sequence motif" description="'HIGH' region" evidence="16">
    <location>
        <begin position="13"/>
        <end position="23"/>
    </location>
</feature>
<evidence type="ECO:0000256" key="15">
    <source>
        <dbReference type="ARBA" id="ARBA00047364"/>
    </source>
</evidence>
<reference evidence="19 20" key="1">
    <citation type="submission" date="2023-06" db="EMBL/GenBank/DDBJ databases">
        <title>Influencing factors and mechanism of Cr(VI) reduction by facultative anaerobic Exiguobacterium sp. PY14.</title>
        <authorList>
            <person name="Zou L."/>
        </authorList>
    </citation>
    <scope>NUCLEOTIDE SEQUENCE [LARGE SCALE GENOMIC DNA]</scope>
    <source>
        <strain evidence="19 20">PY14</strain>
    </source>
</reference>
<evidence type="ECO:0000313" key="19">
    <source>
        <dbReference type="EMBL" id="MDL5378196.1"/>
    </source>
</evidence>
<dbReference type="CDD" id="cd02800">
    <property type="entry name" value="tRNA_bind_EcMetRS_like"/>
    <property type="match status" value="1"/>
</dbReference>
<feature type="domain" description="TRNA-binding" evidence="18">
    <location>
        <begin position="553"/>
        <end position="653"/>
    </location>
</feature>
<dbReference type="Gene3D" id="3.40.50.620">
    <property type="entry name" value="HUPs"/>
    <property type="match status" value="1"/>
</dbReference>
<comment type="caution">
    <text evidence="19">The sequence shown here is derived from an EMBL/GenBank/DDBJ whole genome shotgun (WGS) entry which is preliminary data.</text>
</comment>
<dbReference type="CDD" id="cd07957">
    <property type="entry name" value="Anticodon_Ia_Met"/>
    <property type="match status" value="1"/>
</dbReference>
<evidence type="ECO:0000256" key="5">
    <source>
        <dbReference type="ARBA" id="ARBA00022490"/>
    </source>
</evidence>
<accession>A0ABT7MSL7</accession>
<evidence type="ECO:0000259" key="18">
    <source>
        <dbReference type="PROSITE" id="PS50886"/>
    </source>
</evidence>
<dbReference type="InterPro" id="IPR014758">
    <property type="entry name" value="Met-tRNA_synth"/>
</dbReference>
<evidence type="ECO:0000256" key="2">
    <source>
        <dbReference type="ARBA" id="ARBA00003314"/>
    </source>
</evidence>
<keyword evidence="12 16" id="KW-0694">RNA-binding</keyword>
<dbReference type="CDD" id="cd00814">
    <property type="entry name" value="MetRS_core"/>
    <property type="match status" value="1"/>
</dbReference>
<evidence type="ECO:0000256" key="10">
    <source>
        <dbReference type="ARBA" id="ARBA00022833"/>
    </source>
</evidence>
<dbReference type="InterPro" id="IPR041872">
    <property type="entry name" value="Anticodon_Met"/>
</dbReference>
<dbReference type="PANTHER" id="PTHR43326">
    <property type="entry name" value="METHIONYL-TRNA SYNTHETASE"/>
    <property type="match status" value="1"/>
</dbReference>
<keyword evidence="20" id="KW-1185">Reference proteome</keyword>
<comment type="catalytic activity">
    <reaction evidence="15 16">
        <text>tRNA(Met) + L-methionine + ATP = L-methionyl-tRNA(Met) + AMP + diphosphate</text>
        <dbReference type="Rhea" id="RHEA:13481"/>
        <dbReference type="Rhea" id="RHEA-COMP:9667"/>
        <dbReference type="Rhea" id="RHEA-COMP:9698"/>
        <dbReference type="ChEBI" id="CHEBI:30616"/>
        <dbReference type="ChEBI" id="CHEBI:33019"/>
        <dbReference type="ChEBI" id="CHEBI:57844"/>
        <dbReference type="ChEBI" id="CHEBI:78442"/>
        <dbReference type="ChEBI" id="CHEBI:78530"/>
        <dbReference type="ChEBI" id="CHEBI:456215"/>
        <dbReference type="EC" id="6.1.1.10"/>
    </reaction>
</comment>
<organism evidence="19 20">
    <name type="scientific">Exiguobacterium mexicanum</name>
    <dbReference type="NCBI Taxonomy" id="340146"/>
    <lineage>
        <taxon>Bacteria</taxon>
        <taxon>Bacillati</taxon>
        <taxon>Bacillota</taxon>
        <taxon>Bacilli</taxon>
        <taxon>Bacillales</taxon>
        <taxon>Bacillales Family XII. Incertae Sedis</taxon>
        <taxon>Exiguobacterium</taxon>
    </lineage>
</organism>
<comment type="subcellular location">
    <subcellularLocation>
        <location evidence="3 16">Cytoplasm</location>
    </subcellularLocation>
</comment>
<dbReference type="InterPro" id="IPR014729">
    <property type="entry name" value="Rossmann-like_a/b/a_fold"/>
</dbReference>
<dbReference type="RefSeq" id="WP_214834996.1">
    <property type="nucleotide sequence ID" value="NZ_CP183077.1"/>
</dbReference>
<evidence type="ECO:0000256" key="7">
    <source>
        <dbReference type="ARBA" id="ARBA00022598"/>
    </source>
</evidence>
<dbReference type="InterPro" id="IPR012340">
    <property type="entry name" value="NA-bd_OB-fold"/>
</dbReference>
<feature type="short sequence motif" description="'KMSKS' region" evidence="16">
    <location>
        <begin position="298"/>
        <end position="302"/>
    </location>
</feature>
<dbReference type="NCBIfam" id="TIGR00398">
    <property type="entry name" value="metG"/>
    <property type="match status" value="1"/>
</dbReference>
<dbReference type="InterPro" id="IPR032678">
    <property type="entry name" value="tRNA-synt_1_cat_dom"/>
</dbReference>
<dbReference type="InterPro" id="IPR002547">
    <property type="entry name" value="tRNA-bd_dom"/>
</dbReference>
<dbReference type="PRINTS" id="PR01041">
    <property type="entry name" value="TRNASYNTHMET"/>
</dbReference>
<keyword evidence="14 16" id="KW-0030">Aminoacyl-tRNA synthetase</keyword>
<evidence type="ECO:0000313" key="20">
    <source>
        <dbReference type="Proteomes" id="UP001230807"/>
    </source>
</evidence>
<dbReference type="Gene3D" id="2.40.50.140">
    <property type="entry name" value="Nucleic acid-binding proteins"/>
    <property type="match status" value="1"/>
</dbReference>
<dbReference type="Gene3D" id="2.170.220.10">
    <property type="match status" value="1"/>
</dbReference>
<keyword evidence="9 16" id="KW-0547">Nucleotide-binding</keyword>
<dbReference type="SUPFAM" id="SSF50249">
    <property type="entry name" value="Nucleic acid-binding proteins"/>
    <property type="match status" value="1"/>
</dbReference>
<comment type="similarity">
    <text evidence="16">Belongs to the class-I aminoacyl-tRNA synthetase family. MetG type 2B subfamily.</text>
</comment>
<evidence type="ECO:0000256" key="12">
    <source>
        <dbReference type="ARBA" id="ARBA00022884"/>
    </source>
</evidence>
<dbReference type="Proteomes" id="UP001230807">
    <property type="component" value="Unassembled WGS sequence"/>
</dbReference>
<evidence type="ECO:0000256" key="4">
    <source>
        <dbReference type="ARBA" id="ARBA00011738"/>
    </source>
</evidence>
<dbReference type="NCBIfam" id="NF008900">
    <property type="entry name" value="PRK12267.1"/>
    <property type="match status" value="1"/>
</dbReference>
<dbReference type="SUPFAM" id="SSF52374">
    <property type="entry name" value="Nucleotidylyl transferase"/>
    <property type="match status" value="1"/>
</dbReference>
<evidence type="ECO:0000256" key="3">
    <source>
        <dbReference type="ARBA" id="ARBA00004496"/>
    </source>
</evidence>
<evidence type="ECO:0000256" key="9">
    <source>
        <dbReference type="ARBA" id="ARBA00022741"/>
    </source>
</evidence>
<evidence type="ECO:0000256" key="16">
    <source>
        <dbReference type="HAMAP-Rule" id="MF_01228"/>
    </source>
</evidence>
<keyword evidence="17" id="KW-0175">Coiled coil</keyword>
<evidence type="ECO:0000256" key="11">
    <source>
        <dbReference type="ARBA" id="ARBA00022840"/>
    </source>
</evidence>
<dbReference type="PROSITE" id="PS00178">
    <property type="entry name" value="AA_TRNA_LIGASE_I"/>
    <property type="match status" value="1"/>
</dbReference>
<keyword evidence="10" id="KW-0862">Zinc</keyword>
<name>A0ABT7MSL7_9BACL</name>
<keyword evidence="11 16" id="KW-0067">ATP-binding</keyword>
<dbReference type="GO" id="GO:0004825">
    <property type="term" value="F:methionine-tRNA ligase activity"/>
    <property type="evidence" value="ECO:0007669"/>
    <property type="project" value="UniProtKB-EC"/>
</dbReference>
<dbReference type="EC" id="6.1.1.10" evidence="16"/>
<keyword evidence="13 16" id="KW-0648">Protein biosynthesis</keyword>
<keyword evidence="8" id="KW-0479">Metal-binding</keyword>
<dbReference type="SUPFAM" id="SSF47323">
    <property type="entry name" value="Anticodon-binding domain of a subclass of class I aminoacyl-tRNA synthetases"/>
    <property type="match status" value="1"/>
</dbReference>
<dbReference type="PANTHER" id="PTHR43326:SF1">
    <property type="entry name" value="METHIONINE--TRNA LIGASE, MITOCHONDRIAL"/>
    <property type="match status" value="1"/>
</dbReference>
<feature type="coiled-coil region" evidence="17">
    <location>
        <begin position="508"/>
        <end position="543"/>
    </location>
</feature>
<comment type="subunit">
    <text evidence="4 16">Homodimer.</text>
</comment>
<gene>
    <name evidence="16 19" type="primary">metG</name>
    <name evidence="19" type="ORF">QR695_14410</name>
</gene>
<dbReference type="InterPro" id="IPR015413">
    <property type="entry name" value="Methionyl/Leucyl_tRNA_Synth"/>
</dbReference>
<comment type="caution">
    <text evidence="16">Lacks conserved residue(s) required for the propagation of feature annotation.</text>
</comment>
<evidence type="ECO:0000256" key="8">
    <source>
        <dbReference type="ARBA" id="ARBA00022723"/>
    </source>
</evidence>
<sequence length="653" mass="74081">MAKPTFYITTPIYYPSAKLHIGHAYTTVAGDAIARYKRLKGFDVRYLTGTDEHGQKIQEKAKEAGVTPQAFVDEVVKDIKVLWDRLEISYDDYIRTTDARHKAVVEHVFETLLKNDDIYLGEYEGWYSIPDETYYTESQLIDGKSPDSGHPVELVREECYFFRLSKYADRLIEYFESHPDFILPESRKTEMINNFLKPGLQDLAVSRTTFDWGVQVPSNPKHVVYVWVDALTNYISALGYGSDNDELFNRYWPADVHLVGKEIVRFHTIIWPALLMALDLPLPKQVFAHGWLLMKDGKMSKSKGNVVDPIPLIDRYGLDSLRYYLLREVPFGADGTFTPEAFVDRLNFDLANDLGNLLNRTVAMIKKYFDGEIPAYAGNVTEFDASLLQVVNETTEKTEAAMEHMEFSVALTSIWQLVSRANKYIDETQPWVLAKDETKRDELASVMTHLAGVLRHVAVMIQPFMTRAPKEMFRQLGLEGEDMSWEALDTFAAFDGAFVTDGTPIFPRRDVKEEVDAIQEMMRQASQARVEEAEAEAGDIENEDVRPEITIDVFDQVEFRVGQIIEADKIKKAKKLLKLQVDLGGETRQIVSGIAEWYAPEDLVGKKVIVVANLKPVKLRGELSQGMILAADKDGKLELATVSENMPNGAIVK</sequence>
<protein>
    <recommendedName>
        <fullName evidence="16">Methionine--tRNA ligase</fullName>
        <ecNumber evidence="16">6.1.1.10</ecNumber>
    </recommendedName>
    <alternativeName>
        <fullName evidence="16">Methionyl-tRNA synthetase</fullName>
        <shortName evidence="16">MetRS</shortName>
    </alternativeName>
</protein>
<dbReference type="NCBIfam" id="TIGR00399">
    <property type="entry name" value="metG_C_term"/>
    <property type="match status" value="1"/>
</dbReference>
<keyword evidence="6 16" id="KW-0820">tRNA-binding</keyword>
<comment type="cofactor">
    <cofactor evidence="1">
        <name>Zn(2+)</name>
        <dbReference type="ChEBI" id="CHEBI:29105"/>
    </cofactor>
</comment>
<proteinExistence type="inferred from homology"/>
<comment type="function">
    <text evidence="2 16">Is required not only for elongation of protein synthesis but also for the initiation of all mRNA translation through initiator tRNA(fMet) aminoacylation.</text>
</comment>
<evidence type="ECO:0000256" key="13">
    <source>
        <dbReference type="ARBA" id="ARBA00022917"/>
    </source>
</evidence>
<dbReference type="InterPro" id="IPR033911">
    <property type="entry name" value="MetRS_core"/>
</dbReference>
<dbReference type="InterPro" id="IPR023457">
    <property type="entry name" value="Met-tRNA_synth_2"/>
</dbReference>
<dbReference type="HAMAP" id="MF_01228">
    <property type="entry name" value="Met_tRNA_synth_type2"/>
    <property type="match status" value="1"/>
</dbReference>
<evidence type="ECO:0000256" key="14">
    <source>
        <dbReference type="ARBA" id="ARBA00023146"/>
    </source>
</evidence>
<keyword evidence="7 16" id="KW-0436">Ligase</keyword>
<evidence type="ECO:0000256" key="17">
    <source>
        <dbReference type="SAM" id="Coils"/>
    </source>
</evidence>
<dbReference type="Gene3D" id="1.10.730.10">
    <property type="entry name" value="Isoleucyl-tRNA Synthetase, Domain 1"/>
    <property type="match status" value="1"/>
</dbReference>
<dbReference type="Pfam" id="PF01588">
    <property type="entry name" value="tRNA_bind"/>
    <property type="match status" value="1"/>
</dbReference>
<dbReference type="PROSITE" id="PS50886">
    <property type="entry name" value="TRBD"/>
    <property type="match status" value="1"/>
</dbReference>
<dbReference type="InterPro" id="IPR004495">
    <property type="entry name" value="Met-tRNA-synth_bsu_C"/>
</dbReference>
<dbReference type="InterPro" id="IPR001412">
    <property type="entry name" value="aa-tRNA-synth_I_CS"/>
</dbReference>